<organism evidence="12 13">
    <name type="scientific">Olsenella profusa F0195</name>
    <dbReference type="NCBI Taxonomy" id="1125712"/>
    <lineage>
        <taxon>Bacteria</taxon>
        <taxon>Bacillati</taxon>
        <taxon>Actinomycetota</taxon>
        <taxon>Coriobacteriia</taxon>
        <taxon>Coriobacteriales</taxon>
        <taxon>Atopobiaceae</taxon>
        <taxon>Olsenella</taxon>
    </lineage>
</organism>
<comment type="similarity">
    <text evidence="2 9">Belongs to the MGMT family.</text>
</comment>
<dbReference type="Gene3D" id="1.10.10.10">
    <property type="entry name" value="Winged helix-like DNA-binding domain superfamily/Winged helix DNA-binding domain"/>
    <property type="match status" value="1"/>
</dbReference>
<feature type="domain" description="Methylated-DNA-[protein]-cysteine S-methyltransferase DNA binding" evidence="10">
    <location>
        <begin position="81"/>
        <end position="158"/>
    </location>
</feature>
<dbReference type="GO" id="GO:0032259">
    <property type="term" value="P:methylation"/>
    <property type="evidence" value="ECO:0007669"/>
    <property type="project" value="UniProtKB-KW"/>
</dbReference>
<dbReference type="InterPro" id="IPR036388">
    <property type="entry name" value="WH-like_DNA-bd_sf"/>
</dbReference>
<keyword evidence="3 9" id="KW-0963">Cytoplasm</keyword>
<dbReference type="PATRIC" id="fig|1125712.3.peg.1877"/>
<dbReference type="PANTHER" id="PTHR10815:SF5">
    <property type="entry name" value="METHYLATED-DNA--PROTEIN-CYSTEINE METHYLTRANSFERASE"/>
    <property type="match status" value="1"/>
</dbReference>
<comment type="catalytic activity">
    <reaction evidence="1 9">
        <text>a 4-O-methyl-thymidine in DNA + L-cysteinyl-[protein] = a thymidine in DNA + S-methyl-L-cysteinyl-[protein]</text>
        <dbReference type="Rhea" id="RHEA:53428"/>
        <dbReference type="Rhea" id="RHEA-COMP:10131"/>
        <dbReference type="Rhea" id="RHEA-COMP:10132"/>
        <dbReference type="Rhea" id="RHEA-COMP:13555"/>
        <dbReference type="Rhea" id="RHEA-COMP:13556"/>
        <dbReference type="ChEBI" id="CHEBI:29950"/>
        <dbReference type="ChEBI" id="CHEBI:82612"/>
        <dbReference type="ChEBI" id="CHEBI:137386"/>
        <dbReference type="ChEBI" id="CHEBI:137387"/>
        <dbReference type="EC" id="2.1.1.63"/>
    </reaction>
</comment>
<keyword evidence="4 9" id="KW-0489">Methyltransferase</keyword>
<evidence type="ECO:0000313" key="12">
    <source>
        <dbReference type="EMBL" id="ERL06911.1"/>
    </source>
</evidence>
<dbReference type="HAMAP" id="MF_00772">
    <property type="entry name" value="OGT"/>
    <property type="match status" value="1"/>
</dbReference>
<dbReference type="GO" id="GO:0003908">
    <property type="term" value="F:methylated-DNA-[protein]-cysteine S-methyltransferase activity"/>
    <property type="evidence" value="ECO:0007669"/>
    <property type="project" value="UniProtKB-UniRule"/>
</dbReference>
<dbReference type="InterPro" id="IPR023546">
    <property type="entry name" value="MGMT"/>
</dbReference>
<keyword evidence="7 9" id="KW-0234">DNA repair</keyword>
<feature type="domain" description="Methylguanine DNA methyltransferase ribonuclease-like" evidence="11">
    <location>
        <begin position="5"/>
        <end position="76"/>
    </location>
</feature>
<dbReference type="Proteomes" id="UP000016638">
    <property type="component" value="Unassembled WGS sequence"/>
</dbReference>
<gene>
    <name evidence="12" type="ORF">HMPREF1316_1034</name>
</gene>
<dbReference type="GO" id="GO:0005737">
    <property type="term" value="C:cytoplasm"/>
    <property type="evidence" value="ECO:0007669"/>
    <property type="project" value="UniProtKB-SubCell"/>
</dbReference>
<proteinExistence type="inferred from homology"/>
<dbReference type="OrthoDB" id="9811249at2"/>
<dbReference type="NCBIfam" id="TIGR00589">
    <property type="entry name" value="ogt"/>
    <property type="match status" value="1"/>
</dbReference>
<dbReference type="SUPFAM" id="SSF46767">
    <property type="entry name" value="Methylated DNA-protein cysteine methyltransferase, C-terminal domain"/>
    <property type="match status" value="1"/>
</dbReference>
<comment type="caution">
    <text evidence="12">The sequence shown here is derived from an EMBL/GenBank/DDBJ whole genome shotgun (WGS) entry which is preliminary data.</text>
</comment>
<name>U2V2K6_9ACTN</name>
<evidence type="ECO:0000259" key="11">
    <source>
        <dbReference type="Pfam" id="PF02870"/>
    </source>
</evidence>
<keyword evidence="13" id="KW-1185">Reference proteome</keyword>
<dbReference type="InterPro" id="IPR001497">
    <property type="entry name" value="MethylDNA_cys_MeTrfase_AS"/>
</dbReference>
<dbReference type="PROSITE" id="PS00374">
    <property type="entry name" value="MGMT"/>
    <property type="match status" value="1"/>
</dbReference>
<keyword evidence="5 9" id="KW-0808">Transferase</keyword>
<accession>U2V2K6</accession>
<evidence type="ECO:0000256" key="4">
    <source>
        <dbReference type="ARBA" id="ARBA00022603"/>
    </source>
</evidence>
<evidence type="ECO:0000256" key="5">
    <source>
        <dbReference type="ARBA" id="ARBA00022679"/>
    </source>
</evidence>
<evidence type="ECO:0000259" key="10">
    <source>
        <dbReference type="Pfam" id="PF01035"/>
    </source>
</evidence>
<evidence type="ECO:0000256" key="3">
    <source>
        <dbReference type="ARBA" id="ARBA00022490"/>
    </source>
</evidence>
<dbReference type="SUPFAM" id="SSF53155">
    <property type="entry name" value="Methylated DNA-protein cysteine methyltransferase domain"/>
    <property type="match status" value="1"/>
</dbReference>
<dbReference type="EMBL" id="AWEZ01000061">
    <property type="protein sequence ID" value="ERL06911.1"/>
    <property type="molecule type" value="Genomic_DNA"/>
</dbReference>
<comment type="subcellular location">
    <subcellularLocation>
        <location evidence="9">Cytoplasm</location>
    </subcellularLocation>
</comment>
<dbReference type="Pfam" id="PF01035">
    <property type="entry name" value="DNA_binding_1"/>
    <property type="match status" value="1"/>
</dbReference>
<dbReference type="AlphaFoldDB" id="U2V2K6"/>
<dbReference type="GO" id="GO:0006307">
    <property type="term" value="P:DNA alkylation repair"/>
    <property type="evidence" value="ECO:0007669"/>
    <property type="project" value="UniProtKB-UniRule"/>
</dbReference>
<dbReference type="STRING" id="1125712.HMPREF1316_1034"/>
<dbReference type="InterPro" id="IPR014048">
    <property type="entry name" value="MethylDNA_cys_MeTrfase_DNA-bd"/>
</dbReference>
<evidence type="ECO:0000256" key="6">
    <source>
        <dbReference type="ARBA" id="ARBA00022763"/>
    </source>
</evidence>
<dbReference type="GO" id="GO:0003677">
    <property type="term" value="F:DNA binding"/>
    <property type="evidence" value="ECO:0007669"/>
    <property type="project" value="UniProtKB-KW"/>
</dbReference>
<comment type="catalytic activity">
    <reaction evidence="8 9">
        <text>a 6-O-methyl-2'-deoxyguanosine in DNA + L-cysteinyl-[protein] = S-methyl-L-cysteinyl-[protein] + a 2'-deoxyguanosine in DNA</text>
        <dbReference type="Rhea" id="RHEA:24000"/>
        <dbReference type="Rhea" id="RHEA-COMP:10131"/>
        <dbReference type="Rhea" id="RHEA-COMP:10132"/>
        <dbReference type="Rhea" id="RHEA-COMP:11367"/>
        <dbReference type="Rhea" id="RHEA-COMP:11368"/>
        <dbReference type="ChEBI" id="CHEBI:29950"/>
        <dbReference type="ChEBI" id="CHEBI:82612"/>
        <dbReference type="ChEBI" id="CHEBI:85445"/>
        <dbReference type="ChEBI" id="CHEBI:85448"/>
        <dbReference type="EC" id="2.1.1.63"/>
    </reaction>
</comment>
<evidence type="ECO:0000256" key="7">
    <source>
        <dbReference type="ARBA" id="ARBA00023204"/>
    </source>
</evidence>
<sequence>MACFHTWYDSPLGRLCLYSDGASLIGVEFEQSRHPGPATRMATERRADAPPFGSTRRWLDAYFAGERPRPADMPVRLLGTPFQRRVWRRIASIPYGTTVTYGEIARAVGSAPRAVGGATGRNPLPLVIPCHRVVGADGSLVGFGGGMRRKAWLLGHEGRTMTRLSVPARGPAL</sequence>
<evidence type="ECO:0000313" key="13">
    <source>
        <dbReference type="Proteomes" id="UP000016638"/>
    </source>
</evidence>
<feature type="active site" description="Nucleophile; methyl group acceptor" evidence="9">
    <location>
        <position position="130"/>
    </location>
</feature>
<dbReference type="EC" id="2.1.1.63" evidence="9"/>
<dbReference type="Gene3D" id="3.30.160.70">
    <property type="entry name" value="Methylated DNA-protein cysteine methyltransferase domain"/>
    <property type="match status" value="1"/>
</dbReference>
<dbReference type="CDD" id="cd06445">
    <property type="entry name" value="ATase"/>
    <property type="match status" value="1"/>
</dbReference>
<keyword evidence="12" id="KW-0238">DNA-binding</keyword>
<dbReference type="InterPro" id="IPR008332">
    <property type="entry name" value="MethylG_MeTrfase_N"/>
</dbReference>
<evidence type="ECO:0000256" key="8">
    <source>
        <dbReference type="ARBA" id="ARBA00049348"/>
    </source>
</evidence>
<evidence type="ECO:0000256" key="2">
    <source>
        <dbReference type="ARBA" id="ARBA00008711"/>
    </source>
</evidence>
<keyword evidence="6 9" id="KW-0227">DNA damage</keyword>
<comment type="miscellaneous">
    <text evidence="9">This enzyme catalyzes only one turnover and therefore is not strictly catalytic. According to one definition, an enzyme is a biocatalyst that acts repeatedly and over many reaction cycles.</text>
</comment>
<protein>
    <recommendedName>
        <fullName evidence="9">Methylated-DNA--protein-cysteine methyltransferase</fullName>
        <ecNumber evidence="9">2.1.1.63</ecNumber>
    </recommendedName>
    <alternativeName>
        <fullName evidence="9">6-O-methylguanine-DNA methyltransferase</fullName>
        <shortName evidence="9">MGMT</shortName>
    </alternativeName>
    <alternativeName>
        <fullName evidence="9">O-6-methylguanine-DNA-alkyltransferase</fullName>
    </alternativeName>
</protein>
<dbReference type="FunFam" id="1.10.10.10:FF:000214">
    <property type="entry name" value="Methylated-DNA--protein-cysteine methyltransferase"/>
    <property type="match status" value="1"/>
</dbReference>
<comment type="function">
    <text evidence="9">Involved in the cellular defense against the biological effects of O6-methylguanine (O6-MeG) and O4-methylthymine (O4-MeT) in DNA. Repairs the methylated nucleobase in DNA by stoichiometrically transferring the methyl group to a cysteine residue in the enzyme. This is a suicide reaction: the enzyme is irreversibly inactivated.</text>
</comment>
<dbReference type="RefSeq" id="WP_021726650.1">
    <property type="nucleotide sequence ID" value="NZ_AWEZ01000061.1"/>
</dbReference>
<dbReference type="InterPro" id="IPR036217">
    <property type="entry name" value="MethylDNA_cys_MeTrfase_DNAb"/>
</dbReference>
<dbReference type="PANTHER" id="PTHR10815">
    <property type="entry name" value="METHYLATED-DNA--PROTEIN-CYSTEINE METHYLTRANSFERASE"/>
    <property type="match status" value="1"/>
</dbReference>
<dbReference type="InterPro" id="IPR036631">
    <property type="entry name" value="MGMT_N_sf"/>
</dbReference>
<reference evidence="12 13" key="1">
    <citation type="submission" date="2013-08" db="EMBL/GenBank/DDBJ databases">
        <authorList>
            <person name="Durkin A.S."/>
            <person name="Haft D.R."/>
            <person name="McCorrison J."/>
            <person name="Torralba M."/>
            <person name="Gillis M."/>
            <person name="Haft D.H."/>
            <person name="Methe B."/>
            <person name="Sutton G."/>
            <person name="Nelson K.E."/>
        </authorList>
    </citation>
    <scope>NUCLEOTIDE SEQUENCE [LARGE SCALE GENOMIC DNA]</scope>
    <source>
        <strain evidence="12 13">F0195</strain>
    </source>
</reference>
<dbReference type="Pfam" id="PF02870">
    <property type="entry name" value="Methyltransf_1N"/>
    <property type="match status" value="1"/>
</dbReference>
<dbReference type="eggNOG" id="COG0350">
    <property type="taxonomic scope" value="Bacteria"/>
</dbReference>
<evidence type="ECO:0000256" key="9">
    <source>
        <dbReference type="HAMAP-Rule" id="MF_00772"/>
    </source>
</evidence>
<evidence type="ECO:0000256" key="1">
    <source>
        <dbReference type="ARBA" id="ARBA00001286"/>
    </source>
</evidence>